<evidence type="ECO:0000313" key="3">
    <source>
        <dbReference type="Proteomes" id="UP000654075"/>
    </source>
</evidence>
<dbReference type="OrthoDB" id="5357513at2759"/>
<protein>
    <submittedName>
        <fullName evidence="2">Uncharacterized protein</fullName>
    </submittedName>
</protein>
<feature type="chain" id="PRO_5032840976" evidence="1">
    <location>
        <begin position="27"/>
        <end position="122"/>
    </location>
</feature>
<dbReference type="EMBL" id="CAJNNV010004768">
    <property type="protein sequence ID" value="CAE8591217.1"/>
    <property type="molecule type" value="Genomic_DNA"/>
</dbReference>
<dbReference type="AlphaFoldDB" id="A0A813DXW9"/>
<evidence type="ECO:0000313" key="2">
    <source>
        <dbReference type="EMBL" id="CAE8591217.1"/>
    </source>
</evidence>
<reference evidence="2" key="1">
    <citation type="submission" date="2021-02" db="EMBL/GenBank/DDBJ databases">
        <authorList>
            <person name="Dougan E. K."/>
            <person name="Rhodes N."/>
            <person name="Thang M."/>
            <person name="Chan C."/>
        </authorList>
    </citation>
    <scope>NUCLEOTIDE SEQUENCE</scope>
</reference>
<keyword evidence="1" id="KW-0732">Signal</keyword>
<keyword evidence="3" id="KW-1185">Reference proteome</keyword>
<feature type="signal peptide" evidence="1">
    <location>
        <begin position="1"/>
        <end position="26"/>
    </location>
</feature>
<comment type="caution">
    <text evidence="2">The sequence shown here is derived from an EMBL/GenBank/DDBJ whole genome shotgun (WGS) entry which is preliminary data.</text>
</comment>
<name>A0A813DXW9_POLGL</name>
<proteinExistence type="predicted"/>
<sequence>MELMFHKPMRMMAFASILCSSPLVDSKAWTPTVIYGTAWKKDCTRILAQPAQSAIQQGSRAFDTANQPKHCNGSLVGAALYETLSNPAWGLARLGTFGFRRSSLLTHAKTSHQSCALMTPTT</sequence>
<accession>A0A813DXW9</accession>
<dbReference type="Proteomes" id="UP000654075">
    <property type="component" value="Unassembled WGS sequence"/>
</dbReference>
<gene>
    <name evidence="2" type="ORF">PGLA1383_LOCUS9912</name>
</gene>
<evidence type="ECO:0000256" key="1">
    <source>
        <dbReference type="SAM" id="SignalP"/>
    </source>
</evidence>
<organism evidence="2 3">
    <name type="scientific">Polarella glacialis</name>
    <name type="common">Dinoflagellate</name>
    <dbReference type="NCBI Taxonomy" id="89957"/>
    <lineage>
        <taxon>Eukaryota</taxon>
        <taxon>Sar</taxon>
        <taxon>Alveolata</taxon>
        <taxon>Dinophyceae</taxon>
        <taxon>Suessiales</taxon>
        <taxon>Suessiaceae</taxon>
        <taxon>Polarella</taxon>
    </lineage>
</organism>